<dbReference type="AlphaFoldDB" id="A0A0B7MPI3"/>
<dbReference type="InterPro" id="IPR021109">
    <property type="entry name" value="Peptidase_aspartic_dom_sf"/>
</dbReference>
<dbReference type="STRING" id="35722.A0A0B7MPI3"/>
<evidence type="ECO:0000259" key="1">
    <source>
        <dbReference type="PROSITE" id="PS51767"/>
    </source>
</evidence>
<proteinExistence type="predicted"/>
<dbReference type="Gene3D" id="2.40.70.10">
    <property type="entry name" value="Acid Proteases"/>
    <property type="match status" value="1"/>
</dbReference>
<dbReference type="PROSITE" id="PS51767">
    <property type="entry name" value="PEPTIDASE_A1"/>
    <property type="match status" value="1"/>
</dbReference>
<reference evidence="2 3" key="1">
    <citation type="submission" date="2014-09" db="EMBL/GenBank/DDBJ databases">
        <authorList>
            <person name="Ellenberger Sabrina"/>
        </authorList>
    </citation>
    <scope>NUCLEOTIDE SEQUENCE [LARGE SCALE GENOMIC DNA]</scope>
    <source>
        <strain evidence="2 3">CBS 412.66</strain>
    </source>
</reference>
<name>A0A0B7MPI3_9FUNG</name>
<keyword evidence="3" id="KW-1185">Reference proteome</keyword>
<evidence type="ECO:0000313" key="2">
    <source>
        <dbReference type="EMBL" id="CEP07796.1"/>
    </source>
</evidence>
<dbReference type="SUPFAM" id="SSF50630">
    <property type="entry name" value="Acid proteases"/>
    <property type="match status" value="1"/>
</dbReference>
<evidence type="ECO:0000313" key="3">
    <source>
        <dbReference type="Proteomes" id="UP000054107"/>
    </source>
</evidence>
<dbReference type="Proteomes" id="UP000054107">
    <property type="component" value="Unassembled WGS sequence"/>
</dbReference>
<dbReference type="InterPro" id="IPR033121">
    <property type="entry name" value="PEPTIDASE_A1"/>
</dbReference>
<accession>A0A0B7MPI3</accession>
<feature type="domain" description="Peptidase A1" evidence="1">
    <location>
        <begin position="1"/>
        <end position="223"/>
    </location>
</feature>
<dbReference type="EMBL" id="LN719426">
    <property type="protein sequence ID" value="CEP07796.1"/>
    <property type="molecule type" value="Genomic_DNA"/>
</dbReference>
<dbReference type="OrthoDB" id="771136at2759"/>
<gene>
    <name evidence="2" type="primary">PARPA_01104.1 scaffold 1359</name>
</gene>
<dbReference type="Pfam" id="PF00026">
    <property type="entry name" value="Asp"/>
    <property type="match status" value="1"/>
</dbReference>
<sequence length="235" mass="26162">MSSSQPRSSAFTDCHTEFDITYIEVYARGKLVTDDVTLASIGVWLQHIHVPVTPNPTTKQYALWQIEIKSVALRSSQNNALITVTPAFLPHQIATIDTSTTLFDMNNDYIRSIMRAITGQVPRDLGVGSGCYPIDCAYAYSTEKDFNVVFSFSQSDSDNTIYITVPANELVEPVDNADLRLANKYVVSPSSASTILLGDSVIRVLYLVLDMAQSIDNTDIFVQVYSEILVYVYKY</sequence>
<organism evidence="2 3">
    <name type="scientific">Parasitella parasitica</name>
    <dbReference type="NCBI Taxonomy" id="35722"/>
    <lineage>
        <taxon>Eukaryota</taxon>
        <taxon>Fungi</taxon>
        <taxon>Fungi incertae sedis</taxon>
        <taxon>Mucoromycota</taxon>
        <taxon>Mucoromycotina</taxon>
        <taxon>Mucoromycetes</taxon>
        <taxon>Mucorales</taxon>
        <taxon>Mucorineae</taxon>
        <taxon>Mucoraceae</taxon>
        <taxon>Parasitella</taxon>
    </lineage>
</organism>
<protein>
    <recommendedName>
        <fullName evidence="1">Peptidase A1 domain-containing protein</fullName>
    </recommendedName>
</protein>